<evidence type="ECO:0000256" key="2">
    <source>
        <dbReference type="ARBA" id="ARBA00022448"/>
    </source>
</evidence>
<keyword evidence="8" id="KW-0732">Signal</keyword>
<keyword evidence="3" id="KW-0406">Ion transport</keyword>
<dbReference type="InterPro" id="IPR036942">
    <property type="entry name" value="Beta-barrel_TonB_sf"/>
</dbReference>
<dbReference type="Pfam" id="PF00593">
    <property type="entry name" value="TonB_dep_Rec_b-barrel"/>
    <property type="match status" value="1"/>
</dbReference>
<keyword evidence="4" id="KW-0408">Iron</keyword>
<feature type="chain" id="PRO_5009209859" description="Secretin/TonB short N-terminal domain-containing protein" evidence="8">
    <location>
        <begin position="32"/>
        <end position="979"/>
    </location>
</feature>
<keyword evidence="11" id="KW-1185">Reference proteome</keyword>
<keyword evidence="7" id="KW-0798">TonB box</keyword>
<evidence type="ECO:0000256" key="1">
    <source>
        <dbReference type="ARBA" id="ARBA00004442"/>
    </source>
</evidence>
<dbReference type="NCBIfam" id="TIGR01782">
    <property type="entry name" value="TonB-Xanth-Caul"/>
    <property type="match status" value="1"/>
</dbReference>
<dbReference type="InterPro" id="IPR012910">
    <property type="entry name" value="Plug_dom"/>
</dbReference>
<feature type="signal peptide" evidence="8">
    <location>
        <begin position="1"/>
        <end position="31"/>
    </location>
</feature>
<keyword evidence="5 7" id="KW-0472">Membrane</keyword>
<dbReference type="SUPFAM" id="SSF56935">
    <property type="entry name" value="Porins"/>
    <property type="match status" value="1"/>
</dbReference>
<comment type="caution">
    <text evidence="10">The sequence shown here is derived from an EMBL/GenBank/DDBJ whole genome shotgun (WGS) entry which is preliminary data.</text>
</comment>
<dbReference type="InterPro" id="IPR011662">
    <property type="entry name" value="Secretin/TonB_short_N"/>
</dbReference>
<evidence type="ECO:0000313" key="10">
    <source>
        <dbReference type="EMBL" id="OFC72490.1"/>
    </source>
</evidence>
<dbReference type="InterPro" id="IPR010104">
    <property type="entry name" value="TonB_rcpt_bac"/>
</dbReference>
<dbReference type="Gene3D" id="2.170.130.10">
    <property type="entry name" value="TonB-dependent receptor, plug domain"/>
    <property type="match status" value="1"/>
</dbReference>
<organism evidence="10 11">
    <name type="scientific">Alteromonas confluentis</name>
    <dbReference type="NCBI Taxonomy" id="1656094"/>
    <lineage>
        <taxon>Bacteria</taxon>
        <taxon>Pseudomonadati</taxon>
        <taxon>Pseudomonadota</taxon>
        <taxon>Gammaproteobacteria</taxon>
        <taxon>Alteromonadales</taxon>
        <taxon>Alteromonadaceae</taxon>
        <taxon>Alteromonas/Salinimonas group</taxon>
        <taxon>Alteromonas</taxon>
    </lineage>
</organism>
<dbReference type="InterPro" id="IPR037066">
    <property type="entry name" value="Plug_dom_sf"/>
</dbReference>
<dbReference type="PANTHER" id="PTHR40980">
    <property type="entry name" value="PLUG DOMAIN-CONTAINING PROTEIN"/>
    <property type="match status" value="1"/>
</dbReference>
<reference evidence="10 11" key="1">
    <citation type="submission" date="2016-08" db="EMBL/GenBank/DDBJ databases">
        <authorList>
            <person name="Seilhamer J.J."/>
        </authorList>
    </citation>
    <scope>NUCLEOTIDE SEQUENCE [LARGE SCALE GENOMIC DNA]</scope>
    <source>
        <strain evidence="10 11">KCTC 42603</strain>
    </source>
</reference>
<dbReference type="Gene3D" id="2.40.170.20">
    <property type="entry name" value="TonB-dependent receptor, beta-barrel domain"/>
    <property type="match status" value="1"/>
</dbReference>
<accession>A0A1E7ZG95</accession>
<evidence type="ECO:0000256" key="8">
    <source>
        <dbReference type="SAM" id="SignalP"/>
    </source>
</evidence>
<dbReference type="Pfam" id="PF07715">
    <property type="entry name" value="Plug"/>
    <property type="match status" value="1"/>
</dbReference>
<comment type="similarity">
    <text evidence="7">Belongs to the TonB-dependent receptor family.</text>
</comment>
<dbReference type="STRING" id="1656094.BFC18_02730"/>
<gene>
    <name evidence="10" type="ORF">BFC18_02730</name>
</gene>
<keyword evidence="3" id="KW-0410">Iron transport</keyword>
<dbReference type="Gene3D" id="3.55.50.30">
    <property type="match status" value="1"/>
</dbReference>
<dbReference type="Pfam" id="PF07660">
    <property type="entry name" value="STN"/>
    <property type="match status" value="1"/>
</dbReference>
<protein>
    <recommendedName>
        <fullName evidence="9">Secretin/TonB short N-terminal domain-containing protein</fullName>
    </recommendedName>
</protein>
<proteinExistence type="inferred from homology"/>
<comment type="subcellular location">
    <subcellularLocation>
        <location evidence="1 7">Cell outer membrane</location>
    </subcellularLocation>
</comment>
<dbReference type="InterPro" id="IPR000531">
    <property type="entry name" value="Beta-barrel_TonB"/>
</dbReference>
<name>A0A1E7ZG95_9ALTE</name>
<evidence type="ECO:0000313" key="11">
    <source>
        <dbReference type="Proteomes" id="UP000175691"/>
    </source>
</evidence>
<dbReference type="PANTHER" id="PTHR40980:SF4">
    <property type="entry name" value="TONB-DEPENDENT RECEPTOR-LIKE BETA-BARREL DOMAIN-CONTAINING PROTEIN"/>
    <property type="match status" value="1"/>
</dbReference>
<evidence type="ECO:0000256" key="4">
    <source>
        <dbReference type="ARBA" id="ARBA00023004"/>
    </source>
</evidence>
<evidence type="ECO:0000256" key="5">
    <source>
        <dbReference type="ARBA" id="ARBA00023136"/>
    </source>
</evidence>
<dbReference type="GO" id="GO:0009279">
    <property type="term" value="C:cell outer membrane"/>
    <property type="evidence" value="ECO:0007669"/>
    <property type="project" value="UniProtKB-SubCell"/>
</dbReference>
<dbReference type="EMBL" id="MDHN01000004">
    <property type="protein sequence ID" value="OFC72490.1"/>
    <property type="molecule type" value="Genomic_DNA"/>
</dbReference>
<evidence type="ECO:0000256" key="6">
    <source>
        <dbReference type="ARBA" id="ARBA00023237"/>
    </source>
</evidence>
<sequence length="979" mass="110030">MKVFKPLTLFRLSFTAIAVATGLCIALPTSAAVSSPSPVPVFIVSQPLKDSLRALSERFGQSFVTDAAVDMSIRAPAVNGQFTLPQALAALLHPAGLQYQITADGIVISPADELLPQAPIEEVAVTGLRASLDVSRQRKRENHVISDVIASNDIASYPDRNLAESMQRIPGMSITREAGEGRQIMLRGLNPDFTLVTLNGMTVLANNDSPMDSRLQKQRDRSFDLNLFATDLFSEIQVLKTYDAELPTGGMAGIVALKTAHPFDHPGLHWNLSAQTGDNQFTDALSKRVSAMVSNTRGHWGALFSVAYGTRFYQEMGANTFRWRSIPPDGADTSALPTALANAWQNGELTIPRGNRYSVWQSDMDRAGVGASIEYKTDFAHVTLDWLHGRLAGERYEYHLYPRGFNSTPVIEGETRIVDAAVNDQNELIYAAYEQAQVGTESRYQQVATIYNQWVMNVEHHWAQSLTGSGVIGWELARYDMPRSNKAYMEGETDITVDYRQDARFADITYLDDLTQPTFWQMKELDAEAYFAATDFFNARYTLAYKPTDNTIWKTGIELVHFRNQTDFYDIQDLLSADWASGQRDSTVPESYSTPLTAHPKLNWLTLNTNAIFGYFGLPNEVSALKGTHAAAESEHSTEQDDIIEQRLALYSSFSADWGNWLLDAGLRIESEQTRISDSDSEFARNRTLRHTHWLPAVNLRYRLATDNTLRLSVSKTLGRPQLDDLAAAVRYDSEENTLYGYNDSLNPYSAYNIDVAWERYLSDMNRFAVSAFTKYLDDYIVYVSDNLLISRLPEYEDLLALSASDSVTLVSAQNAQQTWLYGVEASVQLETPWPWSPQYHLGVVGNVSYTQGDLTYHNANTGEALSVKSLPFLSPWLANITAYWESYDLSIRLSATYRDDYLARVDSQTLQDEDETGFEESVYVDAVIAWYVADNWELRLEATNLTNQREIQYSDSSHRPYNTTLSGRDYYVGVTYRF</sequence>
<evidence type="ECO:0000259" key="9">
    <source>
        <dbReference type="SMART" id="SM00965"/>
    </source>
</evidence>
<keyword evidence="6" id="KW-0998">Cell outer membrane</keyword>
<keyword evidence="2" id="KW-0813">Transport</keyword>
<evidence type="ECO:0000256" key="7">
    <source>
        <dbReference type="RuleBase" id="RU003357"/>
    </source>
</evidence>
<dbReference type="SMART" id="SM00965">
    <property type="entry name" value="STN"/>
    <property type="match status" value="1"/>
</dbReference>
<evidence type="ECO:0000256" key="3">
    <source>
        <dbReference type="ARBA" id="ARBA00022496"/>
    </source>
</evidence>
<dbReference type="AlphaFoldDB" id="A0A1E7ZG95"/>
<dbReference type="GO" id="GO:0006826">
    <property type="term" value="P:iron ion transport"/>
    <property type="evidence" value="ECO:0007669"/>
    <property type="project" value="UniProtKB-KW"/>
</dbReference>
<feature type="domain" description="Secretin/TonB short N-terminal" evidence="9">
    <location>
        <begin position="61"/>
        <end position="111"/>
    </location>
</feature>
<dbReference type="Proteomes" id="UP000175691">
    <property type="component" value="Unassembled WGS sequence"/>
</dbReference>